<gene>
    <name evidence="2" type="ORF">NF557_12035</name>
</gene>
<dbReference type="RefSeq" id="WP_252619665.1">
    <property type="nucleotide sequence ID" value="NZ_CP099490.1"/>
</dbReference>
<organism evidence="2 3">
    <name type="scientific">Ornithinimicrobium cryptoxanthini</name>
    <dbReference type="NCBI Taxonomy" id="2934161"/>
    <lineage>
        <taxon>Bacteria</taxon>
        <taxon>Bacillati</taxon>
        <taxon>Actinomycetota</taxon>
        <taxon>Actinomycetes</taxon>
        <taxon>Micrococcales</taxon>
        <taxon>Ornithinimicrobiaceae</taxon>
        <taxon>Ornithinimicrobium</taxon>
    </lineage>
</organism>
<evidence type="ECO:0000313" key="3">
    <source>
        <dbReference type="Proteomes" id="UP001056535"/>
    </source>
</evidence>
<protein>
    <submittedName>
        <fullName evidence="2">Uncharacterized protein</fullName>
    </submittedName>
</protein>
<dbReference type="EMBL" id="CP099490">
    <property type="protein sequence ID" value="USQ75347.1"/>
    <property type="molecule type" value="Genomic_DNA"/>
</dbReference>
<reference evidence="2" key="1">
    <citation type="submission" date="2022-06" db="EMBL/GenBank/DDBJ databases">
        <title>Ornithinimicrobium JY.X270.</title>
        <authorList>
            <person name="Huang Y."/>
        </authorList>
    </citation>
    <scope>NUCLEOTIDE SEQUENCE</scope>
    <source>
        <strain evidence="2">JY.X270</strain>
    </source>
</reference>
<evidence type="ECO:0000256" key="1">
    <source>
        <dbReference type="SAM" id="MobiDB-lite"/>
    </source>
</evidence>
<keyword evidence="3" id="KW-1185">Reference proteome</keyword>
<sequence>MATATTYPPLHVVQDPPTVQERMGMLLRARAAARQALDLALSLPRAATGWALRQLHTLVGAAGDNHVAAWLTARTSAAVTFVRQVGFVPLAATVLSTPRVWAGATRLLRAASGFLARLGHGLWTGLDRLLHRAGPVGVQVSNRLTSATATVRRVTNRMLTHAVVRTVTSAGFEAAQLVRPISRAVLAHRVISLLTPGRWTRALVQVLVFTVLLSTRLLTTAPASGGAVDVRPIGNEASSAGIERLVDPVPATNGSPAGPAADGTDETHQAVPVGQVNRAARRAQQQERARARRAGR</sequence>
<proteinExistence type="predicted"/>
<name>A0ABY4YFH0_9MICO</name>
<evidence type="ECO:0000313" key="2">
    <source>
        <dbReference type="EMBL" id="USQ75347.1"/>
    </source>
</evidence>
<dbReference type="Proteomes" id="UP001056535">
    <property type="component" value="Chromosome"/>
</dbReference>
<accession>A0ABY4YFH0</accession>
<feature type="region of interest" description="Disordered" evidence="1">
    <location>
        <begin position="248"/>
        <end position="296"/>
    </location>
</feature>